<dbReference type="Gene3D" id="1.20.120.580">
    <property type="entry name" value="bsu32300-like"/>
    <property type="match status" value="1"/>
</dbReference>
<proteinExistence type="inferred from homology"/>
<dbReference type="InterPro" id="IPR037038">
    <property type="entry name" value="HepT-like_sf"/>
</dbReference>
<keyword evidence="5" id="KW-0378">Hydrolase</keyword>
<dbReference type="GO" id="GO:0000166">
    <property type="term" value="F:nucleotide binding"/>
    <property type="evidence" value="ECO:0007669"/>
    <property type="project" value="UniProtKB-KW"/>
</dbReference>
<sequence length="113" mass="13393">MSKSPEEYLNHILDELNYLSDSSKNVSQEQFMHDMTLQRAFSRSLEIIGEAAKNLPQDFTKNRKEVEWKSIAGLRDRLIHQYFGVDYEIVWDVLRNEVPKLKIQIARILRDIQ</sequence>
<reference evidence="7 8" key="1">
    <citation type="journal article" date="2016" name="Nat. Commun.">
        <title>Thousands of microbial genomes shed light on interconnected biogeochemical processes in an aquifer system.</title>
        <authorList>
            <person name="Anantharaman K."/>
            <person name="Brown C.T."/>
            <person name="Hug L.A."/>
            <person name="Sharon I."/>
            <person name="Castelle C.J."/>
            <person name="Probst A.J."/>
            <person name="Thomas B.C."/>
            <person name="Singh A."/>
            <person name="Wilkins M.J."/>
            <person name="Karaoz U."/>
            <person name="Brodie E.L."/>
            <person name="Williams K.H."/>
            <person name="Hubbard S.S."/>
            <person name="Banfield J.F."/>
        </authorList>
    </citation>
    <scope>NUCLEOTIDE SEQUENCE [LARGE SCALE GENOMIC DNA]</scope>
</reference>
<dbReference type="InterPro" id="IPR051813">
    <property type="entry name" value="HepT_RNase_toxin"/>
</dbReference>
<keyword evidence="1" id="KW-0597">Phosphoprotein</keyword>
<accession>A0A1F5G202</accession>
<keyword evidence="3" id="KW-0540">Nuclease</keyword>
<dbReference type="GO" id="GO:0004540">
    <property type="term" value="F:RNA nuclease activity"/>
    <property type="evidence" value="ECO:0007669"/>
    <property type="project" value="InterPro"/>
</dbReference>
<name>A0A1F5G202_9BACT</name>
<protein>
    <recommendedName>
        <fullName evidence="9">DUF86 domain-containing protein</fullName>
    </recommendedName>
</protein>
<keyword evidence="4" id="KW-0547">Nucleotide-binding</keyword>
<keyword evidence="2" id="KW-1277">Toxin-antitoxin system</keyword>
<dbReference type="EMBL" id="MFBA01000011">
    <property type="protein sequence ID" value="OGD85879.1"/>
    <property type="molecule type" value="Genomic_DNA"/>
</dbReference>
<dbReference type="GO" id="GO:0110001">
    <property type="term" value="C:toxin-antitoxin complex"/>
    <property type="evidence" value="ECO:0007669"/>
    <property type="project" value="InterPro"/>
</dbReference>
<evidence type="ECO:0000256" key="1">
    <source>
        <dbReference type="ARBA" id="ARBA00022553"/>
    </source>
</evidence>
<dbReference type="AlphaFoldDB" id="A0A1F5G202"/>
<dbReference type="GO" id="GO:0016787">
    <property type="term" value="F:hydrolase activity"/>
    <property type="evidence" value="ECO:0007669"/>
    <property type="project" value="UniProtKB-KW"/>
</dbReference>
<evidence type="ECO:0000313" key="7">
    <source>
        <dbReference type="EMBL" id="OGD85879.1"/>
    </source>
</evidence>
<evidence type="ECO:0000256" key="6">
    <source>
        <dbReference type="ARBA" id="ARBA00024207"/>
    </source>
</evidence>
<gene>
    <name evidence="7" type="ORF">A2696_03415</name>
</gene>
<evidence type="ECO:0008006" key="9">
    <source>
        <dbReference type="Google" id="ProtNLM"/>
    </source>
</evidence>
<dbReference type="PANTHER" id="PTHR34139">
    <property type="entry name" value="UPF0331 PROTEIN MJ0127"/>
    <property type="match status" value="1"/>
</dbReference>
<evidence type="ECO:0000256" key="5">
    <source>
        <dbReference type="ARBA" id="ARBA00022801"/>
    </source>
</evidence>
<evidence type="ECO:0000256" key="3">
    <source>
        <dbReference type="ARBA" id="ARBA00022722"/>
    </source>
</evidence>
<comment type="caution">
    <text evidence="7">The sequence shown here is derived from an EMBL/GenBank/DDBJ whole genome shotgun (WGS) entry which is preliminary data.</text>
</comment>
<comment type="similarity">
    <text evidence="6">Belongs to the HepT RNase toxin family.</text>
</comment>
<dbReference type="PANTHER" id="PTHR34139:SF1">
    <property type="entry name" value="RNASE MJ1380-RELATED"/>
    <property type="match status" value="1"/>
</dbReference>
<dbReference type="InterPro" id="IPR008201">
    <property type="entry name" value="HepT-like"/>
</dbReference>
<dbReference type="Proteomes" id="UP000177069">
    <property type="component" value="Unassembled WGS sequence"/>
</dbReference>
<organism evidence="7 8">
    <name type="scientific">Candidatus Curtissbacteria bacterium RIFCSPHIGHO2_01_FULL_41_13</name>
    <dbReference type="NCBI Taxonomy" id="1797745"/>
    <lineage>
        <taxon>Bacteria</taxon>
        <taxon>Candidatus Curtissiibacteriota</taxon>
    </lineage>
</organism>
<evidence type="ECO:0000256" key="2">
    <source>
        <dbReference type="ARBA" id="ARBA00022649"/>
    </source>
</evidence>
<dbReference type="Pfam" id="PF01934">
    <property type="entry name" value="HepT-like"/>
    <property type="match status" value="1"/>
</dbReference>
<evidence type="ECO:0000256" key="4">
    <source>
        <dbReference type="ARBA" id="ARBA00022741"/>
    </source>
</evidence>
<evidence type="ECO:0000313" key="8">
    <source>
        <dbReference type="Proteomes" id="UP000177069"/>
    </source>
</evidence>